<evidence type="ECO:0000256" key="4">
    <source>
        <dbReference type="ARBA" id="ARBA00023026"/>
    </source>
</evidence>
<feature type="domain" description="NEL" evidence="6">
    <location>
        <begin position="1202"/>
        <end position="1504"/>
    </location>
</feature>
<keyword evidence="5" id="KW-1035">Host cytoplasm</keyword>
<dbReference type="GO" id="GO:0016567">
    <property type="term" value="P:protein ubiquitination"/>
    <property type="evidence" value="ECO:0007669"/>
    <property type="project" value="InterPro"/>
</dbReference>
<sequence>MNLATPTSQTRSVDDRLSSATDEFVKAQLPDWLKRASRGQIRKLRDTFKAHQHSQARLRSATSDLLPLQRFAQQQFQHLLQDDLPAQTDIADLRWMTVTPEIPSLEGSQPFRYAPSYSYAPGLMRLMQGFEAGTRFFQGSGLGRAGSHDVLVAGDARLIERCRQLDAGTLYQEQLEQVYHEQNLALVAHDKRAGFLLALEIAVLKGQISGLQQVALREVATFIPNTIGQPMPHSVSTLQILGQQLCDALLIELRAPNGAVESVLLYVPSDPAQALQRFNSLAELHDALVTQLKTPGFRQCVARQVGLMHRPAFLRTLDNRLKDPQPDLQIERGAIVEDCFFAVARLQVQQVKDDARLLLVPTAEIDEAAARQRLLLWEASAMGLINLAGLFLPVVGALLLGQLVVQMVSEVYEGAMDWQEGHQHEALEHLLSVAETLAVATATVAAVAIVRSAFINALEPIALDTQRKRLWANDLKPYETSPGDARLQADGLYGAGPRRWLRIQSRYYEVHRPTPEDGWRLRHPSRAGAYGPRVLHNGERGWRLMGERPLEWQDSARMLDCLWPQHPPVDALQAQQILSIAGIDQDELRGILVENRPAPITLADTLRRFEAHARIEAFIGHLSEGTLAHTEGDLLAWCSAQPEVAGPSAGLRQRLIGQMPSIRWRALEHFAYGPRASGPVAAVIARDFPGLPKSYIAQVLDGLSPTALNIARAQQRVPLALANKARSLLRAARLTRAVEGFYLDGVSCSETDELAFALLPNLPGWPAELALEVREAASDGRVVAVLGPEEPQAGRLQLVRIDRHFHLYDGQGRALSVAGPAPLNVFEAVVAALSPAQLHTLGIEQGDAAGQLRRMLAERLPAGNQGKVVLLGWPVQAPWFNPGQRMANGRVGYALSGRGEGLPTSRQTLLDGLRALFPGLGDNQLNEELEGLMGGDETPFAALARLQDDHEQLNRALNRWVLAELGDARRVNRQRLADSLLRAWRGQGEFIPAADGQPAGLRMTLGFAQLASLPELPGHVTFRYVRTLVINDTAITHVPTDFLHCFVNVRTLNLNGNRLLSIPIGLAYMQELRTVRLARNLIRLNPLTIEVLSALPRLSRLDLSYNPIGAVFLRFHRLQQLEHLSLRHCRLNTWPQYIELCPRLQVADLRDNVLSQIAPETLQMPRSFRQAFLVDHNRLSAVQVMALHALEGIPEVAELAVEPQHIRQVWLGACAAEVRFERGLTWDAVAAQNDSDAFIQLLGQLEHVADYENARDHLAEQVWALLHDMQIYPSLCSEMFEWAAEQPQAQNRVVDVFSRMQLRLLQAQAERNATQLDQVSAHIRLGFALYRLDYVALLARQTAVQLNEEREVARRAAGDEAEVAEVDVRDIDLLYRVRLREALSLPGQPRTLRGIEALGVDDALIGDVRQRIEQVGGIEDFAEDLSQRSFWQRYLGNRYASVFQAMEHAYRERIARFHAENPDATPQMRAQVLDEYEVEHHRAVNQHRVALTRYELRSDAARRG</sequence>
<reference evidence="7 8" key="1">
    <citation type="submission" date="2020-07" db="EMBL/GenBank/DDBJ databases">
        <title>Diversity of carbapenemase encoding genes among Pseudomonas putida group clinical isolates in a tertiary Brazilian hospital.</title>
        <authorList>
            <person name="Alberto-Lei F."/>
            <person name="Nodari C.S."/>
            <person name="Streling A.P."/>
            <person name="Paulino J.T."/>
            <person name="Bessa-Neto F.O."/>
            <person name="Cayo R."/>
            <person name="Gales A.C."/>
        </authorList>
    </citation>
    <scope>NUCLEOTIDE SEQUENCE [LARGE SCALE GENOMIC DNA]</scope>
    <source>
        <strain evidence="7 8">12464</strain>
    </source>
</reference>
<keyword evidence="5" id="KW-0833">Ubl conjugation pathway</keyword>
<dbReference type="RefSeq" id="WP_176515351.1">
    <property type="nucleotide sequence ID" value="NZ_CP060529.1"/>
</dbReference>
<dbReference type="Gene3D" id="1.20.1270.130">
    <property type="entry name" value="Shigella T3SS effector IpaH domain"/>
    <property type="match status" value="1"/>
</dbReference>
<evidence type="ECO:0000256" key="3">
    <source>
        <dbReference type="ARBA" id="ARBA00022729"/>
    </source>
</evidence>
<comment type="caution">
    <text evidence="7">The sequence shown here is derived from an EMBL/GenBank/DDBJ whole genome shotgun (WGS) entry which is preliminary data.</text>
</comment>
<dbReference type="EC" id="2.3.2.27" evidence="2"/>
<dbReference type="Pfam" id="PF20178">
    <property type="entry name" value="ToxA_N"/>
    <property type="match status" value="1"/>
</dbReference>
<evidence type="ECO:0000256" key="5">
    <source>
        <dbReference type="PROSITE-ProRule" id="PRU01398"/>
    </source>
</evidence>
<dbReference type="Proteomes" id="UP000553948">
    <property type="component" value="Unassembled WGS sequence"/>
</dbReference>
<protein>
    <recommendedName>
        <fullName evidence="2">RING-type E3 ubiquitin transferase</fullName>
        <ecNumber evidence="2">2.3.2.27</ecNumber>
    </recommendedName>
</protein>
<dbReference type="InterPro" id="IPR032675">
    <property type="entry name" value="LRR_dom_sf"/>
</dbReference>
<comment type="catalytic activity">
    <reaction evidence="1">
        <text>S-ubiquitinyl-[E2 ubiquitin-conjugating enzyme]-L-cysteine + [acceptor protein]-L-lysine = [E2 ubiquitin-conjugating enzyme]-L-cysteine + N(6)-ubiquitinyl-[acceptor protein]-L-lysine.</text>
        <dbReference type="EC" id="2.3.2.27"/>
    </reaction>
</comment>
<name>A0A7W2QHK3_PSEPU</name>
<accession>A0A7W2QHK3</accession>
<dbReference type="EMBL" id="JACGDG010000002">
    <property type="protein sequence ID" value="MBA6114776.1"/>
    <property type="molecule type" value="Genomic_DNA"/>
</dbReference>
<dbReference type="SUPFAM" id="SSF52058">
    <property type="entry name" value="L domain-like"/>
    <property type="match status" value="1"/>
</dbReference>
<evidence type="ECO:0000313" key="8">
    <source>
        <dbReference type="Proteomes" id="UP000553948"/>
    </source>
</evidence>
<dbReference type="PROSITE" id="PS52053">
    <property type="entry name" value="NEL"/>
    <property type="match status" value="1"/>
</dbReference>
<keyword evidence="5" id="KW-0964">Secreted</keyword>
<comment type="similarity">
    <text evidence="5">Belongs to the LRR-containing bacterial E3 ligase family.</text>
</comment>
<keyword evidence="3" id="KW-0732">Signal</keyword>
<comment type="caution">
    <text evidence="5">Lacks conserved residue(s) required for the propagation of feature annotation.</text>
</comment>
<dbReference type="PANTHER" id="PTHR24373">
    <property type="entry name" value="SLIT RELATED LEUCINE-RICH REPEAT NEURONAL PROTEIN"/>
    <property type="match status" value="1"/>
</dbReference>
<evidence type="ECO:0000313" key="7">
    <source>
        <dbReference type="EMBL" id="MBA6114776.1"/>
    </source>
</evidence>
<organism evidence="7 8">
    <name type="scientific">Pseudomonas putida</name>
    <name type="common">Arthrobacter siderocapsulatus</name>
    <dbReference type="NCBI Taxonomy" id="303"/>
    <lineage>
        <taxon>Bacteria</taxon>
        <taxon>Pseudomonadati</taxon>
        <taxon>Pseudomonadota</taxon>
        <taxon>Gammaproteobacteria</taxon>
        <taxon>Pseudomonadales</taxon>
        <taxon>Pseudomonadaceae</taxon>
        <taxon>Pseudomonas</taxon>
    </lineage>
</organism>
<dbReference type="Gene3D" id="1.20.58.360">
    <property type="entry name" value="Shigella T3SS effector IpaH defines"/>
    <property type="match status" value="1"/>
</dbReference>
<evidence type="ECO:0000259" key="6">
    <source>
        <dbReference type="PROSITE" id="PS52053"/>
    </source>
</evidence>
<dbReference type="InterPro" id="IPR050328">
    <property type="entry name" value="Dev_Immune_Receptor"/>
</dbReference>
<dbReference type="GO" id="GO:0005576">
    <property type="term" value="C:extracellular region"/>
    <property type="evidence" value="ECO:0007669"/>
    <property type="project" value="UniProtKB-UniRule"/>
</dbReference>
<dbReference type="PANTHER" id="PTHR24373:SF275">
    <property type="entry name" value="TIR DOMAIN-CONTAINING PROTEIN"/>
    <property type="match status" value="1"/>
</dbReference>
<dbReference type="GO" id="GO:0061630">
    <property type="term" value="F:ubiquitin protein ligase activity"/>
    <property type="evidence" value="ECO:0007669"/>
    <property type="project" value="UniProtKB-EC"/>
</dbReference>
<dbReference type="InterPro" id="IPR029487">
    <property type="entry name" value="NEL_dom"/>
</dbReference>
<evidence type="ECO:0000256" key="2">
    <source>
        <dbReference type="ARBA" id="ARBA00012483"/>
    </source>
</evidence>
<dbReference type="Pfam" id="PF14496">
    <property type="entry name" value="NEL"/>
    <property type="match status" value="1"/>
</dbReference>
<dbReference type="InterPro" id="IPR046673">
    <property type="entry name" value="ToxA_N"/>
</dbReference>
<dbReference type="Gene3D" id="3.80.10.10">
    <property type="entry name" value="Ribonuclease Inhibitor"/>
    <property type="match status" value="1"/>
</dbReference>
<evidence type="ECO:0000256" key="1">
    <source>
        <dbReference type="ARBA" id="ARBA00000900"/>
    </source>
</evidence>
<gene>
    <name evidence="7" type="ORF">H4C47_03380</name>
</gene>
<proteinExistence type="inferred from homology"/>
<keyword evidence="4" id="KW-0843">Virulence</keyword>